<name>A0A516Q3M5_9ACTN</name>
<keyword evidence="3" id="KW-1185">Reference proteome</keyword>
<feature type="region of interest" description="Disordered" evidence="1">
    <location>
        <begin position="247"/>
        <end position="275"/>
    </location>
</feature>
<evidence type="ECO:0000256" key="1">
    <source>
        <dbReference type="SAM" id="MobiDB-lite"/>
    </source>
</evidence>
<feature type="compositionally biased region" description="Basic and acidic residues" evidence="1">
    <location>
        <begin position="1"/>
        <end position="18"/>
    </location>
</feature>
<proteinExistence type="predicted"/>
<organism evidence="2 3">
    <name type="scientific">Microlunatus elymi</name>
    <dbReference type="NCBI Taxonomy" id="2596828"/>
    <lineage>
        <taxon>Bacteria</taxon>
        <taxon>Bacillati</taxon>
        <taxon>Actinomycetota</taxon>
        <taxon>Actinomycetes</taxon>
        <taxon>Propionibacteriales</taxon>
        <taxon>Propionibacteriaceae</taxon>
        <taxon>Microlunatus</taxon>
    </lineage>
</organism>
<evidence type="ECO:0000313" key="3">
    <source>
        <dbReference type="Proteomes" id="UP000319263"/>
    </source>
</evidence>
<protein>
    <submittedName>
        <fullName evidence="2">Uncharacterized protein</fullName>
    </submittedName>
</protein>
<dbReference type="KEGG" id="mik:FOE78_20605"/>
<dbReference type="EMBL" id="CP041692">
    <property type="protein sequence ID" value="QDP97982.1"/>
    <property type="molecule type" value="Genomic_DNA"/>
</dbReference>
<dbReference type="RefSeq" id="WP_143987936.1">
    <property type="nucleotide sequence ID" value="NZ_CP041692.1"/>
</dbReference>
<feature type="region of interest" description="Disordered" evidence="1">
    <location>
        <begin position="1"/>
        <end position="25"/>
    </location>
</feature>
<feature type="compositionally biased region" description="Basic and acidic residues" evidence="1">
    <location>
        <begin position="250"/>
        <end position="269"/>
    </location>
</feature>
<dbReference type="OrthoDB" id="3790359at2"/>
<accession>A0A516Q3M5</accession>
<reference evidence="2 3" key="1">
    <citation type="submission" date="2019-07" db="EMBL/GenBank/DDBJ databases">
        <title>Microlunatus dokdonensis sp. nov. isolated from the rhizospheric soil of the wild plant Elymus tsukushiensis.</title>
        <authorList>
            <person name="Ghim S.-Y."/>
            <person name="Hwang Y.-J."/>
            <person name="Son J.-S."/>
            <person name="Shin J.-H."/>
        </authorList>
    </citation>
    <scope>NUCLEOTIDE SEQUENCE [LARGE SCALE GENOMIC DNA]</scope>
    <source>
        <strain evidence="2 3">KUDC0627</strain>
    </source>
</reference>
<dbReference type="Proteomes" id="UP000319263">
    <property type="component" value="Chromosome"/>
</dbReference>
<sequence length="293" mass="31641">MVTDDRELTREHDHESTSRDGCGTIGFEVDHGDLRRVPIPINPDPRLDRDTAFWLARIDPTKLLPKVVLHVHISADTATTGHGVARAEGIGPILASQIRDWLGAGCQIRLQPVLNHADIHPVDAYEVPDAMRNALLARTPASCFPNSANRSRSMQADHTVAYRRTGGPGGNAPPGQTGLHNLGPLGETEHRIKTHGGWSVRQPVPGTYVWRTRYGRVLIVNDSGSHDLGNNRFATAVWHAAVAAQADPGARADGEKADVPARSDARAGDRVAVGDCSGSSTPEWMMWRKLGAA</sequence>
<dbReference type="AlphaFoldDB" id="A0A516Q3M5"/>
<evidence type="ECO:0000313" key="2">
    <source>
        <dbReference type="EMBL" id="QDP97982.1"/>
    </source>
</evidence>
<gene>
    <name evidence="2" type="ORF">FOE78_20605</name>
</gene>